<gene>
    <name evidence="2" type="ORF">OLC1_LOCUS15187</name>
</gene>
<feature type="region of interest" description="Disordered" evidence="1">
    <location>
        <begin position="135"/>
        <end position="208"/>
    </location>
</feature>
<accession>A0AAV1DGB3</accession>
<dbReference type="AlphaFoldDB" id="A0AAV1DGB3"/>
<organism evidence="2 3">
    <name type="scientific">Oldenlandia corymbosa var. corymbosa</name>
    <dbReference type="NCBI Taxonomy" id="529605"/>
    <lineage>
        <taxon>Eukaryota</taxon>
        <taxon>Viridiplantae</taxon>
        <taxon>Streptophyta</taxon>
        <taxon>Embryophyta</taxon>
        <taxon>Tracheophyta</taxon>
        <taxon>Spermatophyta</taxon>
        <taxon>Magnoliopsida</taxon>
        <taxon>eudicotyledons</taxon>
        <taxon>Gunneridae</taxon>
        <taxon>Pentapetalae</taxon>
        <taxon>asterids</taxon>
        <taxon>lamiids</taxon>
        <taxon>Gentianales</taxon>
        <taxon>Rubiaceae</taxon>
        <taxon>Rubioideae</taxon>
        <taxon>Spermacoceae</taxon>
        <taxon>Hedyotis-Oldenlandia complex</taxon>
        <taxon>Oldenlandia</taxon>
    </lineage>
</organism>
<reference evidence="2" key="1">
    <citation type="submission" date="2023-03" db="EMBL/GenBank/DDBJ databases">
        <authorList>
            <person name="Julca I."/>
        </authorList>
    </citation>
    <scope>NUCLEOTIDE SEQUENCE</scope>
</reference>
<evidence type="ECO:0000313" key="3">
    <source>
        <dbReference type="Proteomes" id="UP001161247"/>
    </source>
</evidence>
<evidence type="ECO:0000256" key="1">
    <source>
        <dbReference type="SAM" id="MobiDB-lite"/>
    </source>
</evidence>
<proteinExistence type="predicted"/>
<dbReference type="EMBL" id="OX459122">
    <property type="protein sequence ID" value="CAI9106733.1"/>
    <property type="molecule type" value="Genomic_DNA"/>
</dbReference>
<sequence>MVWNGPYFINVYWRNKYVVEDGTIRTFDNRADATLVIERRLSYSEFLSRICDKAGWDREYVNLRITLLFKNNSVRRSATITDDSMVEIIYYFSGSSYLELYVKNEDTVHGQNLLDLAGQRHEDTFGSQQQYWMNNSQQHAEAGPSRSSGDGYVAEAQDGGQHDDFDSSDEDDASDGTSVESEEETDYQTNVSDETDLEEEQHEEEAEA</sequence>
<keyword evidence="3" id="KW-1185">Reference proteome</keyword>
<evidence type="ECO:0000313" key="2">
    <source>
        <dbReference type="EMBL" id="CAI9106733.1"/>
    </source>
</evidence>
<feature type="compositionally biased region" description="Acidic residues" evidence="1">
    <location>
        <begin position="193"/>
        <end position="208"/>
    </location>
</feature>
<name>A0AAV1DGB3_OLDCO</name>
<dbReference type="Proteomes" id="UP001161247">
    <property type="component" value="Chromosome 5"/>
</dbReference>
<protein>
    <submittedName>
        <fullName evidence="2">OLC1v1005952C1</fullName>
    </submittedName>
</protein>
<feature type="compositionally biased region" description="Acidic residues" evidence="1">
    <location>
        <begin position="166"/>
        <end position="186"/>
    </location>
</feature>